<dbReference type="InterPro" id="IPR008141">
    <property type="entry name" value="Ala_DH"/>
</dbReference>
<dbReference type="InterPro" id="IPR036291">
    <property type="entry name" value="NAD(P)-bd_dom_sf"/>
</dbReference>
<evidence type="ECO:0000256" key="2">
    <source>
        <dbReference type="ARBA" id="ARBA00012897"/>
    </source>
</evidence>
<proteinExistence type="inferred from homology"/>
<dbReference type="AlphaFoldDB" id="A0A3B0TTV7"/>
<organism evidence="7">
    <name type="scientific">hydrothermal vent metagenome</name>
    <dbReference type="NCBI Taxonomy" id="652676"/>
    <lineage>
        <taxon>unclassified sequences</taxon>
        <taxon>metagenomes</taxon>
        <taxon>ecological metagenomes</taxon>
    </lineage>
</organism>
<evidence type="ECO:0000256" key="3">
    <source>
        <dbReference type="ARBA" id="ARBA00023002"/>
    </source>
</evidence>
<feature type="domain" description="Alanine dehydrogenase/pyridine nucleotide transhydrogenase NAD(H)-binding" evidence="5">
    <location>
        <begin position="149"/>
        <end position="297"/>
    </location>
</feature>
<dbReference type="GO" id="GO:0000286">
    <property type="term" value="F:alanine dehydrogenase activity"/>
    <property type="evidence" value="ECO:0007669"/>
    <property type="project" value="UniProtKB-EC"/>
</dbReference>
<dbReference type="InterPro" id="IPR007886">
    <property type="entry name" value="AlaDH/PNT_N"/>
</dbReference>
<evidence type="ECO:0000256" key="1">
    <source>
        <dbReference type="ARBA" id="ARBA00005689"/>
    </source>
</evidence>
<dbReference type="Pfam" id="PF05222">
    <property type="entry name" value="AlaDh_PNT_N"/>
    <property type="match status" value="1"/>
</dbReference>
<gene>
    <name evidence="7" type="ORF">MNBD_ALPHA12-581</name>
</gene>
<evidence type="ECO:0000259" key="5">
    <source>
        <dbReference type="SMART" id="SM01002"/>
    </source>
</evidence>
<dbReference type="EMBL" id="UOEO01000060">
    <property type="protein sequence ID" value="VAW16867.1"/>
    <property type="molecule type" value="Genomic_DNA"/>
</dbReference>
<dbReference type="GO" id="GO:0042853">
    <property type="term" value="P:L-alanine catabolic process"/>
    <property type="evidence" value="ECO:0007669"/>
    <property type="project" value="InterPro"/>
</dbReference>
<name>A0A3B0TTV7_9ZZZZ</name>
<dbReference type="PANTHER" id="PTHR42795:SF1">
    <property type="entry name" value="ALANINE DEHYDROGENASE"/>
    <property type="match status" value="1"/>
</dbReference>
<dbReference type="PIRSF" id="PIRSF000183">
    <property type="entry name" value="Alanine_dh"/>
    <property type="match status" value="1"/>
</dbReference>
<reference evidence="7" key="1">
    <citation type="submission" date="2018-06" db="EMBL/GenBank/DDBJ databases">
        <authorList>
            <person name="Zhirakovskaya E."/>
        </authorList>
    </citation>
    <scope>NUCLEOTIDE SEQUENCE</scope>
</reference>
<evidence type="ECO:0000313" key="7">
    <source>
        <dbReference type="EMBL" id="VAW16867.1"/>
    </source>
</evidence>
<dbReference type="EC" id="1.4.1.1" evidence="2"/>
<protein>
    <recommendedName>
        <fullName evidence="2">alanine dehydrogenase</fullName>
        <ecNumber evidence="2">1.4.1.1</ecNumber>
    </recommendedName>
</protein>
<dbReference type="PANTHER" id="PTHR42795">
    <property type="entry name" value="ALANINE DEHYDROGENASE"/>
    <property type="match status" value="1"/>
</dbReference>
<comment type="similarity">
    <text evidence="1">Belongs to the AlaDH/PNT family.</text>
</comment>
<feature type="domain" description="Alanine dehydrogenase/pyridine nucleotide transhydrogenase N-terminal" evidence="6">
    <location>
        <begin position="4"/>
        <end position="137"/>
    </location>
</feature>
<dbReference type="SMART" id="SM01002">
    <property type="entry name" value="AlaDh_PNT_C"/>
    <property type="match status" value="1"/>
</dbReference>
<dbReference type="InterPro" id="IPR007698">
    <property type="entry name" value="AlaDH/PNT_NAD(H)-bd"/>
</dbReference>
<dbReference type="GO" id="GO:0005886">
    <property type="term" value="C:plasma membrane"/>
    <property type="evidence" value="ECO:0007669"/>
    <property type="project" value="TreeGrafter"/>
</dbReference>
<dbReference type="Pfam" id="PF01262">
    <property type="entry name" value="AlaDh_PNT_C"/>
    <property type="match status" value="1"/>
</dbReference>
<accession>A0A3B0TTV7</accession>
<sequence length="378" mass="39199">MHIGVPKEIKNNEYRVGLTPESVAELVAHGHKVSVQTRAGEGIGADDAAYRQAGAQIADDAGAVFAAADMIVKVKEPQPAERKMLHPGQILFTYLHLAPDPEQTRDLLASGATCIAYETVTGDAGGLPLLKPMSQVAGRMSIQAGAAALEKVHGGRGVLLGGVPGVEPGKVVVLGGGVVGFNAAQMAVGLQADVTILDKNPLVLEQLDHHFGASARILFSNMSALAQNVATADLVIGAVLIPGAAAPKLVSRKMLSTMKPGAVLVDVAIDQGGCFETSHATTHANPTYMVDNIVHYCVANMPGAVARTSTYALNNATLPHVLDLADKGWRQALRDNKHLANGLNVSAGQLTCVPVGEAQNIKTISLKEAIDAPVQAVA</sequence>
<dbReference type="SUPFAM" id="SSF52283">
    <property type="entry name" value="Formate/glycerate dehydrogenase catalytic domain-like"/>
    <property type="match status" value="1"/>
</dbReference>
<dbReference type="Gene3D" id="3.40.50.720">
    <property type="entry name" value="NAD(P)-binding Rossmann-like Domain"/>
    <property type="match status" value="2"/>
</dbReference>
<keyword evidence="3 7" id="KW-0560">Oxidoreductase</keyword>
<dbReference type="FunFam" id="3.40.50.720:FF:000049">
    <property type="entry name" value="Alanine dehydrogenase"/>
    <property type="match status" value="1"/>
</dbReference>
<evidence type="ECO:0000259" key="6">
    <source>
        <dbReference type="SMART" id="SM01003"/>
    </source>
</evidence>
<dbReference type="NCBIfam" id="TIGR00518">
    <property type="entry name" value="alaDH"/>
    <property type="match status" value="1"/>
</dbReference>
<dbReference type="SMART" id="SM01003">
    <property type="entry name" value="AlaDh_PNT_N"/>
    <property type="match status" value="1"/>
</dbReference>
<keyword evidence="4" id="KW-0520">NAD</keyword>
<dbReference type="CDD" id="cd05305">
    <property type="entry name" value="L-AlaDH"/>
    <property type="match status" value="1"/>
</dbReference>
<evidence type="ECO:0000256" key="4">
    <source>
        <dbReference type="ARBA" id="ARBA00023027"/>
    </source>
</evidence>
<dbReference type="SUPFAM" id="SSF51735">
    <property type="entry name" value="NAD(P)-binding Rossmann-fold domains"/>
    <property type="match status" value="1"/>
</dbReference>